<gene>
    <name evidence="1" type="ORF">LTR62_001807</name>
</gene>
<protein>
    <recommendedName>
        <fullName evidence="3">Superoxide dismutase copper/zinc binding domain-containing protein</fullName>
    </recommendedName>
</protein>
<sequence length="181" mass="18934">MTLATTLSGVLPVLPTQTPGFSGVETEEGAIVYDGPAKPSTNFDNGTGSTVTGSITISSFPNTNGVSVSVNFTGLPSESLYGPFVYHIHAFPVPADGNCTATIGHLDPTDRGEYYPCNAAAPATCQVGDLEGKHGHITISSFVAVYDDEFLSSNPASPLSSGIRVRLFIVRMRRGLLALIL</sequence>
<dbReference type="Gene3D" id="2.60.40.200">
    <property type="entry name" value="Superoxide dismutase, copper/zinc binding domain"/>
    <property type="match status" value="1"/>
</dbReference>
<accession>A0AAN7YI34</accession>
<comment type="caution">
    <text evidence="1">The sequence shown here is derived from an EMBL/GenBank/DDBJ whole genome shotgun (WGS) entry which is preliminary data.</text>
</comment>
<dbReference type="Proteomes" id="UP001310890">
    <property type="component" value="Unassembled WGS sequence"/>
</dbReference>
<reference evidence="1" key="1">
    <citation type="submission" date="2023-08" db="EMBL/GenBank/DDBJ databases">
        <title>Black Yeasts Isolated from many extreme environments.</title>
        <authorList>
            <person name="Coleine C."/>
            <person name="Stajich J.E."/>
            <person name="Selbmann L."/>
        </authorList>
    </citation>
    <scope>NUCLEOTIDE SEQUENCE</scope>
    <source>
        <strain evidence="1">CCFEE 5401</strain>
    </source>
</reference>
<evidence type="ECO:0008006" key="3">
    <source>
        <dbReference type="Google" id="ProtNLM"/>
    </source>
</evidence>
<dbReference type="GO" id="GO:0046872">
    <property type="term" value="F:metal ion binding"/>
    <property type="evidence" value="ECO:0007669"/>
    <property type="project" value="InterPro"/>
</dbReference>
<dbReference type="GO" id="GO:0006801">
    <property type="term" value="P:superoxide metabolic process"/>
    <property type="evidence" value="ECO:0007669"/>
    <property type="project" value="InterPro"/>
</dbReference>
<proteinExistence type="predicted"/>
<dbReference type="AlphaFoldDB" id="A0AAN7YI34"/>
<dbReference type="InterPro" id="IPR036423">
    <property type="entry name" value="SOD-like_Cu/Zn_dom_sf"/>
</dbReference>
<dbReference type="SUPFAM" id="SSF49329">
    <property type="entry name" value="Cu,Zn superoxide dismutase-like"/>
    <property type="match status" value="1"/>
</dbReference>
<dbReference type="EMBL" id="JAVRRL010000014">
    <property type="protein sequence ID" value="KAK5115110.1"/>
    <property type="molecule type" value="Genomic_DNA"/>
</dbReference>
<name>A0AAN7YI34_9PEZI</name>
<evidence type="ECO:0000313" key="2">
    <source>
        <dbReference type="Proteomes" id="UP001310890"/>
    </source>
</evidence>
<organism evidence="1 2">
    <name type="scientific">Meristemomyces frigidus</name>
    <dbReference type="NCBI Taxonomy" id="1508187"/>
    <lineage>
        <taxon>Eukaryota</taxon>
        <taxon>Fungi</taxon>
        <taxon>Dikarya</taxon>
        <taxon>Ascomycota</taxon>
        <taxon>Pezizomycotina</taxon>
        <taxon>Dothideomycetes</taxon>
        <taxon>Dothideomycetidae</taxon>
        <taxon>Mycosphaerellales</taxon>
        <taxon>Teratosphaeriaceae</taxon>
        <taxon>Meristemomyces</taxon>
    </lineage>
</organism>
<evidence type="ECO:0000313" key="1">
    <source>
        <dbReference type="EMBL" id="KAK5115110.1"/>
    </source>
</evidence>